<evidence type="ECO:0000313" key="7">
    <source>
        <dbReference type="EMBL" id="MBY8336451.1"/>
    </source>
</evidence>
<dbReference type="InterPro" id="IPR010432">
    <property type="entry name" value="RDD"/>
</dbReference>
<protein>
    <submittedName>
        <fullName evidence="7">RDD family protein</fullName>
    </submittedName>
</protein>
<sequence length="309" mass="33749">MSAARKSLDAKRQRQIVTPEGVPLGVTLATRGSRLIALILDYVIMFVGLFLIALALLLVGINLGQLDALGTGAGEFLVVVFFIVLFLAFNGYFIFFEMGPRGATLGKRAVGIRVAARPQGQSGERLTAEAIIARNLLRQIEIFLPLTFFSTAGEAGSGPAWLVGSLWFAVFMLFPFFNRDALRAGDVVAGTWVVEAPRRKLAEALSLRQESAPAAEAAYRFGPEELEVYGEYELQSLERVLRDGDDETLAAVHAAIVRKIGWQAGSGDERAFLESFYTALRAKLEGDMRFGKRKADKHAEVDRGGPPLR</sequence>
<comment type="subcellular location">
    <subcellularLocation>
        <location evidence="1">Membrane</location>
        <topology evidence="1">Multi-pass membrane protein</topology>
    </subcellularLocation>
</comment>
<organism evidence="7 8">
    <name type="scientific">Alteriqipengyuania abyssalis</name>
    <dbReference type="NCBI Taxonomy" id="2860200"/>
    <lineage>
        <taxon>Bacteria</taxon>
        <taxon>Pseudomonadati</taxon>
        <taxon>Pseudomonadota</taxon>
        <taxon>Alphaproteobacteria</taxon>
        <taxon>Sphingomonadales</taxon>
        <taxon>Erythrobacteraceae</taxon>
        <taxon>Alteriqipengyuania</taxon>
    </lineage>
</organism>
<feature type="domain" description="RDD" evidence="6">
    <location>
        <begin position="29"/>
        <end position="189"/>
    </location>
</feature>
<evidence type="ECO:0000256" key="3">
    <source>
        <dbReference type="ARBA" id="ARBA00022989"/>
    </source>
</evidence>
<evidence type="ECO:0000313" key="8">
    <source>
        <dbReference type="Proteomes" id="UP000759298"/>
    </source>
</evidence>
<dbReference type="RefSeq" id="WP_222824147.1">
    <property type="nucleotide sequence ID" value="NZ_JAHWXP010000002.1"/>
</dbReference>
<evidence type="ECO:0000256" key="1">
    <source>
        <dbReference type="ARBA" id="ARBA00004141"/>
    </source>
</evidence>
<proteinExistence type="predicted"/>
<accession>A0ABS7PBM2</accession>
<keyword evidence="3 5" id="KW-1133">Transmembrane helix</keyword>
<keyword evidence="4 5" id="KW-0472">Membrane</keyword>
<dbReference type="EMBL" id="JAHWXP010000002">
    <property type="protein sequence ID" value="MBY8336451.1"/>
    <property type="molecule type" value="Genomic_DNA"/>
</dbReference>
<keyword evidence="8" id="KW-1185">Reference proteome</keyword>
<dbReference type="PANTHER" id="PTHR38480:SF1">
    <property type="entry name" value="SLR0254 PROTEIN"/>
    <property type="match status" value="1"/>
</dbReference>
<gene>
    <name evidence="7" type="ORF">KYN89_05280</name>
</gene>
<feature type="transmembrane region" description="Helical" evidence="5">
    <location>
        <begin position="42"/>
        <end position="64"/>
    </location>
</feature>
<comment type="caution">
    <text evidence="7">The sequence shown here is derived from an EMBL/GenBank/DDBJ whole genome shotgun (WGS) entry which is preliminary data.</text>
</comment>
<name>A0ABS7PBM2_9SPHN</name>
<evidence type="ECO:0000256" key="5">
    <source>
        <dbReference type="SAM" id="Phobius"/>
    </source>
</evidence>
<evidence type="ECO:0000256" key="4">
    <source>
        <dbReference type="ARBA" id="ARBA00023136"/>
    </source>
</evidence>
<reference evidence="7 8" key="1">
    <citation type="submission" date="2021-07" db="EMBL/GenBank/DDBJ databases">
        <title>Alteriqipengyuania abyssalis NZ-12B nov, sp.nov isolated from deep sea sponge in pacific ocean.</title>
        <authorList>
            <person name="Tareen S."/>
            <person name="Wink J."/>
        </authorList>
    </citation>
    <scope>NUCLEOTIDE SEQUENCE [LARGE SCALE GENOMIC DNA]</scope>
    <source>
        <strain evidence="7 8">NZ-12B</strain>
    </source>
</reference>
<dbReference type="Pfam" id="PF06271">
    <property type="entry name" value="RDD"/>
    <property type="match status" value="1"/>
</dbReference>
<feature type="transmembrane region" description="Helical" evidence="5">
    <location>
        <begin position="76"/>
        <end position="95"/>
    </location>
</feature>
<evidence type="ECO:0000256" key="2">
    <source>
        <dbReference type="ARBA" id="ARBA00022692"/>
    </source>
</evidence>
<keyword evidence="2 5" id="KW-0812">Transmembrane</keyword>
<dbReference type="PANTHER" id="PTHR38480">
    <property type="entry name" value="SLR0254 PROTEIN"/>
    <property type="match status" value="1"/>
</dbReference>
<evidence type="ECO:0000259" key="6">
    <source>
        <dbReference type="Pfam" id="PF06271"/>
    </source>
</evidence>
<feature type="transmembrane region" description="Helical" evidence="5">
    <location>
        <begin position="158"/>
        <end position="177"/>
    </location>
</feature>
<dbReference type="Proteomes" id="UP000759298">
    <property type="component" value="Unassembled WGS sequence"/>
</dbReference>